<accession>Q1IKQ4</accession>
<sequence length="284" mass="31652">MGGRANRSALSLRARNGIRGGRMIEKVREWLENQGFPLEMRAAAVFRSEGFDVRQSSHYTDPETGKAREIDVLAIDPDPVGVVGIAFVVECKSTKKPWILLSSEHVLDGYSRSMAFARTSQQGHEALVRKIDVLVEKVPWLTKSGLLGYALKQALSETDTAYAASIGLAKATADWVSGRSGRNYVVGFAFPVLVVDSPICVCYLDEHDNLRLEQTRRGEFLFSTDPPKNFGTCIRVVHIDELPAFAKEARRVAQTLRSELKDLEDRIMGEISGPKRTQRRSSWV</sequence>
<organism evidence="1 2">
    <name type="scientific">Koribacter versatilis (strain Ellin345)</name>
    <dbReference type="NCBI Taxonomy" id="204669"/>
    <lineage>
        <taxon>Bacteria</taxon>
        <taxon>Pseudomonadati</taxon>
        <taxon>Acidobacteriota</taxon>
        <taxon>Terriglobia</taxon>
        <taxon>Terriglobales</taxon>
        <taxon>Candidatus Korobacteraceae</taxon>
        <taxon>Candidatus Korobacter</taxon>
    </lineage>
</organism>
<dbReference type="EMBL" id="CP000360">
    <property type="protein sequence ID" value="ABF42546.1"/>
    <property type="molecule type" value="Genomic_DNA"/>
</dbReference>
<dbReference type="eggNOG" id="ENOG5032R3B">
    <property type="taxonomic scope" value="Bacteria"/>
</dbReference>
<reference evidence="1 2" key="1">
    <citation type="journal article" date="2009" name="Appl. Environ. Microbiol.">
        <title>Three genomes from the phylum Acidobacteria provide insight into the lifestyles of these microorganisms in soils.</title>
        <authorList>
            <person name="Ward N.L."/>
            <person name="Challacombe J.F."/>
            <person name="Janssen P.H."/>
            <person name="Henrissat B."/>
            <person name="Coutinho P.M."/>
            <person name="Wu M."/>
            <person name="Xie G."/>
            <person name="Haft D.H."/>
            <person name="Sait M."/>
            <person name="Badger J."/>
            <person name="Barabote R.D."/>
            <person name="Bradley B."/>
            <person name="Brettin T.S."/>
            <person name="Brinkac L.M."/>
            <person name="Bruce D."/>
            <person name="Creasy T."/>
            <person name="Daugherty S.C."/>
            <person name="Davidsen T.M."/>
            <person name="DeBoy R.T."/>
            <person name="Detter J.C."/>
            <person name="Dodson R.J."/>
            <person name="Durkin A.S."/>
            <person name="Ganapathy A."/>
            <person name="Gwinn-Giglio M."/>
            <person name="Han C.S."/>
            <person name="Khouri H."/>
            <person name="Kiss H."/>
            <person name="Kothari S.P."/>
            <person name="Madupu R."/>
            <person name="Nelson K.E."/>
            <person name="Nelson W.C."/>
            <person name="Paulsen I."/>
            <person name="Penn K."/>
            <person name="Ren Q."/>
            <person name="Rosovitz M.J."/>
            <person name="Selengut J.D."/>
            <person name="Shrivastava S."/>
            <person name="Sullivan S.A."/>
            <person name="Tapia R."/>
            <person name="Thompson L.S."/>
            <person name="Watkins K.L."/>
            <person name="Yang Q."/>
            <person name="Yu C."/>
            <person name="Zafar N."/>
            <person name="Zhou L."/>
            <person name="Kuske C.R."/>
        </authorList>
    </citation>
    <scope>NUCLEOTIDE SEQUENCE [LARGE SCALE GENOMIC DNA]</scope>
    <source>
        <strain evidence="1 2">Ellin345</strain>
    </source>
</reference>
<evidence type="ECO:0000313" key="2">
    <source>
        <dbReference type="Proteomes" id="UP000002432"/>
    </source>
</evidence>
<dbReference type="SUPFAM" id="SSF52980">
    <property type="entry name" value="Restriction endonuclease-like"/>
    <property type="match status" value="1"/>
</dbReference>
<proteinExistence type="predicted"/>
<dbReference type="AlphaFoldDB" id="Q1IKQ4"/>
<protein>
    <submittedName>
        <fullName evidence="1">Uncharacterized protein</fullName>
    </submittedName>
</protein>
<dbReference type="EnsemblBacteria" id="ABF42546">
    <property type="protein sequence ID" value="ABF42546"/>
    <property type="gene ID" value="Acid345_3545"/>
</dbReference>
<dbReference type="Proteomes" id="UP000002432">
    <property type="component" value="Chromosome"/>
</dbReference>
<name>Q1IKQ4_KORVE</name>
<dbReference type="HOGENOM" id="CLU_1069176_0_0_0"/>
<keyword evidence="2" id="KW-1185">Reference proteome</keyword>
<evidence type="ECO:0000313" key="1">
    <source>
        <dbReference type="EMBL" id="ABF42546.1"/>
    </source>
</evidence>
<dbReference type="InterPro" id="IPR011335">
    <property type="entry name" value="Restrct_endonuc-II-like"/>
</dbReference>
<dbReference type="KEGG" id="aba:Acid345_3545"/>
<gene>
    <name evidence="1" type="ordered locus">Acid345_3545</name>
</gene>